<evidence type="ECO:0000313" key="4">
    <source>
        <dbReference type="Proteomes" id="UP001155546"/>
    </source>
</evidence>
<evidence type="ECO:0000256" key="2">
    <source>
        <dbReference type="SAM" id="Phobius"/>
    </source>
</evidence>
<proteinExistence type="predicted"/>
<dbReference type="InterPro" id="IPR017937">
    <property type="entry name" value="Thioredoxin_CS"/>
</dbReference>
<dbReference type="GO" id="GO:0045454">
    <property type="term" value="P:cell redox homeostasis"/>
    <property type="evidence" value="ECO:0007669"/>
    <property type="project" value="TreeGrafter"/>
</dbReference>
<gene>
    <name evidence="3" type="ORF">NE535_03920</name>
</gene>
<dbReference type="SUPFAM" id="SSF52833">
    <property type="entry name" value="Thioredoxin-like"/>
    <property type="match status" value="1"/>
</dbReference>
<dbReference type="Gene3D" id="3.40.30.10">
    <property type="entry name" value="Glutaredoxin"/>
    <property type="match status" value="1"/>
</dbReference>
<keyword evidence="2" id="KW-0472">Membrane</keyword>
<dbReference type="InterPro" id="IPR036249">
    <property type="entry name" value="Thioredoxin-like_sf"/>
</dbReference>
<name>A0A9X2WKE5_9GAMM</name>
<dbReference type="PANTHER" id="PTHR32234">
    <property type="entry name" value="THIOL:DISULFIDE INTERCHANGE PROTEIN DSBD"/>
    <property type="match status" value="1"/>
</dbReference>
<accession>A0A9X2WKE5</accession>
<keyword evidence="2" id="KW-1133">Transmembrane helix</keyword>
<dbReference type="PROSITE" id="PS00194">
    <property type="entry name" value="THIOREDOXIN_1"/>
    <property type="match status" value="1"/>
</dbReference>
<dbReference type="RefSeq" id="WP_261297378.1">
    <property type="nucleotide sequence ID" value="NZ_JAMTCD010000003.1"/>
</dbReference>
<sequence length="177" mass="19447">MSIIASLLLILLMLAIAGLLFAKYKGKAIPMAVIVVLGGLAICLASIIAFVHRGENYNAYQKLHWQPLTPEKIAPYVEQGYTVFVDITADWCVPCQANKANVLHREQVVNTLLADNIVLMQGNWSEADSVIEQYMGIQGAAGTPYNKVYGPAYPQGIELPRELAITHVYQALAMMNK</sequence>
<dbReference type="Pfam" id="PF13899">
    <property type="entry name" value="Thioredoxin_7"/>
    <property type="match status" value="1"/>
</dbReference>
<keyword evidence="4" id="KW-1185">Reference proteome</keyword>
<dbReference type="PANTHER" id="PTHR32234:SF3">
    <property type="entry name" value="SUPPRESSION OF COPPER SENSITIVITY PROTEIN"/>
    <property type="match status" value="1"/>
</dbReference>
<dbReference type="CDD" id="cd02953">
    <property type="entry name" value="DsbDgamma"/>
    <property type="match status" value="1"/>
</dbReference>
<dbReference type="InterPro" id="IPR035671">
    <property type="entry name" value="DsbD_gamma"/>
</dbReference>
<dbReference type="AlphaFoldDB" id="A0A9X2WKE5"/>
<dbReference type="GO" id="GO:0015035">
    <property type="term" value="F:protein-disulfide reductase activity"/>
    <property type="evidence" value="ECO:0007669"/>
    <property type="project" value="TreeGrafter"/>
</dbReference>
<feature type="transmembrane region" description="Helical" evidence="2">
    <location>
        <begin position="32"/>
        <end position="52"/>
    </location>
</feature>
<keyword evidence="1" id="KW-0676">Redox-active center</keyword>
<dbReference type="Proteomes" id="UP001155546">
    <property type="component" value="Unassembled WGS sequence"/>
</dbReference>
<evidence type="ECO:0000313" key="3">
    <source>
        <dbReference type="EMBL" id="MCT7940948.1"/>
    </source>
</evidence>
<reference evidence="3" key="1">
    <citation type="journal article" date="2023" name="Int. J. Syst. Evol. Microbiol.">
        <title>&lt;i&gt;Shewanella septentrionalis&lt;/i&gt; sp. nov. and &lt;i&gt;Shewanella holmiensis&lt;/i&gt; sp. nov., isolated from Baltic Sea water and sediments.</title>
        <authorList>
            <person name="Martin-Rodriguez A.J."/>
            <person name="Thorell K."/>
            <person name="Joffre E."/>
            <person name="Jensie-Markopoulos S."/>
            <person name="Moore E.R.B."/>
            <person name="Sjoling A."/>
        </authorList>
    </citation>
    <scope>NUCLEOTIDE SEQUENCE</scope>
    <source>
        <strain evidence="3">SP1S2-7</strain>
    </source>
</reference>
<keyword evidence="2" id="KW-0812">Transmembrane</keyword>
<dbReference type="EMBL" id="JAMTCD010000003">
    <property type="protein sequence ID" value="MCT7940948.1"/>
    <property type="molecule type" value="Genomic_DNA"/>
</dbReference>
<comment type="caution">
    <text evidence="3">The sequence shown here is derived from an EMBL/GenBank/DDBJ whole genome shotgun (WGS) entry which is preliminary data.</text>
</comment>
<evidence type="ECO:0000256" key="1">
    <source>
        <dbReference type="ARBA" id="ARBA00023284"/>
    </source>
</evidence>
<organism evidence="3 4">
    <name type="scientific">Shewanella holmiensis</name>
    <dbReference type="NCBI Taxonomy" id="2952222"/>
    <lineage>
        <taxon>Bacteria</taxon>
        <taxon>Pseudomonadati</taxon>
        <taxon>Pseudomonadota</taxon>
        <taxon>Gammaproteobacteria</taxon>
        <taxon>Alteromonadales</taxon>
        <taxon>Shewanellaceae</taxon>
        <taxon>Shewanella</taxon>
    </lineage>
</organism>
<protein>
    <submittedName>
        <fullName evidence="3">Thioredoxin family protein</fullName>
    </submittedName>
</protein>